<proteinExistence type="predicted"/>
<reference evidence="1" key="1">
    <citation type="journal article" date="2019" name="bioRxiv">
        <title>The Genome of the Zebra Mussel, Dreissena polymorpha: A Resource for Invasive Species Research.</title>
        <authorList>
            <person name="McCartney M.A."/>
            <person name="Auch B."/>
            <person name="Kono T."/>
            <person name="Mallez S."/>
            <person name="Zhang Y."/>
            <person name="Obille A."/>
            <person name="Becker A."/>
            <person name="Abrahante J.E."/>
            <person name="Garbe J."/>
            <person name="Badalamenti J.P."/>
            <person name="Herman A."/>
            <person name="Mangelson H."/>
            <person name="Liachko I."/>
            <person name="Sullivan S."/>
            <person name="Sone E.D."/>
            <person name="Koren S."/>
            <person name="Silverstein K.A.T."/>
            <person name="Beckman K.B."/>
            <person name="Gohl D.M."/>
        </authorList>
    </citation>
    <scope>NUCLEOTIDE SEQUENCE</scope>
    <source>
        <strain evidence="1">Duluth1</strain>
        <tissue evidence="1">Whole animal</tissue>
    </source>
</reference>
<evidence type="ECO:0000313" key="2">
    <source>
        <dbReference type="Proteomes" id="UP000828390"/>
    </source>
</evidence>
<keyword evidence="2" id="KW-1185">Reference proteome</keyword>
<gene>
    <name evidence="1" type="ORF">DPMN_145199</name>
</gene>
<accession>A0A9D4F3J0</accession>
<dbReference type="Proteomes" id="UP000828390">
    <property type="component" value="Unassembled WGS sequence"/>
</dbReference>
<evidence type="ECO:0000313" key="1">
    <source>
        <dbReference type="EMBL" id="KAH3791710.1"/>
    </source>
</evidence>
<dbReference type="AlphaFoldDB" id="A0A9D4F3J0"/>
<sequence length="52" mass="5795">MNVRIYTSVVEEVGLIAMKPPAEGWPDHWESKNQVIVGQTGMTVKRNGRNIG</sequence>
<comment type="caution">
    <text evidence="1">The sequence shown here is derived from an EMBL/GenBank/DDBJ whole genome shotgun (WGS) entry which is preliminary data.</text>
</comment>
<reference evidence="1" key="2">
    <citation type="submission" date="2020-11" db="EMBL/GenBank/DDBJ databases">
        <authorList>
            <person name="McCartney M.A."/>
            <person name="Auch B."/>
            <person name="Kono T."/>
            <person name="Mallez S."/>
            <person name="Becker A."/>
            <person name="Gohl D.M."/>
            <person name="Silverstein K.A.T."/>
            <person name="Koren S."/>
            <person name="Bechman K.B."/>
            <person name="Herman A."/>
            <person name="Abrahante J.E."/>
            <person name="Garbe J."/>
        </authorList>
    </citation>
    <scope>NUCLEOTIDE SEQUENCE</scope>
    <source>
        <strain evidence="1">Duluth1</strain>
        <tissue evidence="1">Whole animal</tissue>
    </source>
</reference>
<protein>
    <submittedName>
        <fullName evidence="1">Uncharacterized protein</fullName>
    </submittedName>
</protein>
<organism evidence="1 2">
    <name type="scientific">Dreissena polymorpha</name>
    <name type="common">Zebra mussel</name>
    <name type="synonym">Mytilus polymorpha</name>
    <dbReference type="NCBI Taxonomy" id="45954"/>
    <lineage>
        <taxon>Eukaryota</taxon>
        <taxon>Metazoa</taxon>
        <taxon>Spiralia</taxon>
        <taxon>Lophotrochozoa</taxon>
        <taxon>Mollusca</taxon>
        <taxon>Bivalvia</taxon>
        <taxon>Autobranchia</taxon>
        <taxon>Heteroconchia</taxon>
        <taxon>Euheterodonta</taxon>
        <taxon>Imparidentia</taxon>
        <taxon>Neoheterodontei</taxon>
        <taxon>Myida</taxon>
        <taxon>Dreissenoidea</taxon>
        <taxon>Dreissenidae</taxon>
        <taxon>Dreissena</taxon>
    </lineage>
</organism>
<name>A0A9D4F3J0_DREPO</name>
<dbReference type="EMBL" id="JAIWYP010000007">
    <property type="protein sequence ID" value="KAH3791710.1"/>
    <property type="molecule type" value="Genomic_DNA"/>
</dbReference>